<protein>
    <recommendedName>
        <fullName evidence="1">DUF7748 domain-containing protein</fullName>
    </recommendedName>
</protein>
<gene>
    <name evidence="2" type="ORF">CSSPTR1EN2_LOCUS14479</name>
</gene>
<proteinExistence type="predicted"/>
<accession>A0ABP0UDF9</accession>
<name>A0ABP0UDF9_9BRYO</name>
<dbReference type="Pfam" id="PF24928">
    <property type="entry name" value="DUF7748"/>
    <property type="match status" value="1"/>
</dbReference>
<dbReference type="Proteomes" id="UP001497512">
    <property type="component" value="Chromosome 3"/>
</dbReference>
<evidence type="ECO:0000259" key="1">
    <source>
        <dbReference type="Pfam" id="PF24928"/>
    </source>
</evidence>
<reference evidence="2" key="1">
    <citation type="submission" date="2024-02" db="EMBL/GenBank/DDBJ databases">
        <authorList>
            <consortium name="ELIXIR-Norway"/>
            <consortium name="Elixir Norway"/>
        </authorList>
    </citation>
    <scope>NUCLEOTIDE SEQUENCE</scope>
</reference>
<evidence type="ECO:0000313" key="3">
    <source>
        <dbReference type="Proteomes" id="UP001497512"/>
    </source>
</evidence>
<feature type="domain" description="DUF7748" evidence="1">
    <location>
        <begin position="2"/>
        <end position="93"/>
    </location>
</feature>
<sequence length="198" mass="21768">MVATEIVNSTPAQVQVQEGTKGVITFTHTAYVEPTKFHKVSVDPNATYKVYTIGPVSGQQKVEISSDYCSDNQIVYVRGSKTGDKLFKDPVPRSAKMVEKSIHNKAGRTIVLREDVTIGNEVASSKVGEVKTGGNKKWKVDPGADHRRYFVQLETPEPGGTEVQITEVQIPKENIDQKKKIVVTLVGNVSESQRLVIT</sequence>
<organism evidence="2 3">
    <name type="scientific">Sphagnum troendelagicum</name>
    <dbReference type="NCBI Taxonomy" id="128251"/>
    <lineage>
        <taxon>Eukaryota</taxon>
        <taxon>Viridiplantae</taxon>
        <taxon>Streptophyta</taxon>
        <taxon>Embryophyta</taxon>
        <taxon>Bryophyta</taxon>
        <taxon>Sphagnophytina</taxon>
        <taxon>Sphagnopsida</taxon>
        <taxon>Sphagnales</taxon>
        <taxon>Sphagnaceae</taxon>
        <taxon>Sphagnum</taxon>
    </lineage>
</organism>
<dbReference type="EMBL" id="OZ019895">
    <property type="protein sequence ID" value="CAK9219410.1"/>
    <property type="molecule type" value="Genomic_DNA"/>
</dbReference>
<keyword evidence="3" id="KW-1185">Reference proteome</keyword>
<dbReference type="InterPro" id="IPR056650">
    <property type="entry name" value="DUF7748"/>
</dbReference>
<evidence type="ECO:0000313" key="2">
    <source>
        <dbReference type="EMBL" id="CAK9219410.1"/>
    </source>
</evidence>